<dbReference type="InterPro" id="IPR051735">
    <property type="entry name" value="CFEM_domain"/>
</dbReference>
<evidence type="ECO:0000256" key="10">
    <source>
        <dbReference type="ARBA" id="ARBA00023004"/>
    </source>
</evidence>
<keyword evidence="12 15" id="KW-1015">Disulfide bond</keyword>
<reference evidence="19" key="1">
    <citation type="submission" date="2020-06" db="EMBL/GenBank/DDBJ databases">
        <title>Draft genome sequences of strains closely related to Aspergillus parafelis and Aspergillus hiratsukae.</title>
        <authorList>
            <person name="Dos Santos R.A.C."/>
            <person name="Rivero-Menendez O."/>
            <person name="Steenwyk J.L."/>
            <person name="Mead M.E."/>
            <person name="Goldman G.H."/>
            <person name="Alastruey-Izquierdo A."/>
            <person name="Rokas A."/>
        </authorList>
    </citation>
    <scope>NUCLEOTIDE SEQUENCE</scope>
    <source>
        <strain evidence="19">CNM-CM6106</strain>
    </source>
</reference>
<keyword evidence="13" id="KW-0325">Glycoprotein</keyword>
<dbReference type="GO" id="GO:0098552">
    <property type="term" value="C:side of membrane"/>
    <property type="evidence" value="ECO:0007669"/>
    <property type="project" value="UniProtKB-KW"/>
</dbReference>
<feature type="compositionally biased region" description="Low complexity" evidence="16">
    <location>
        <begin position="94"/>
        <end position="186"/>
    </location>
</feature>
<comment type="subcellular location">
    <subcellularLocation>
        <location evidence="1">Cell membrane</location>
        <topology evidence="1">Lipid-anchor</topology>
        <topology evidence="1">GPI-anchor</topology>
    </subcellularLocation>
    <subcellularLocation>
        <location evidence="2">Secreted</location>
    </subcellularLocation>
</comment>
<protein>
    <recommendedName>
        <fullName evidence="18">CFEM domain-containing protein</fullName>
    </recommendedName>
</protein>
<feature type="region of interest" description="Disordered" evidence="16">
    <location>
        <begin position="91"/>
        <end position="186"/>
    </location>
</feature>
<evidence type="ECO:0000256" key="15">
    <source>
        <dbReference type="PROSITE-ProRule" id="PRU01356"/>
    </source>
</evidence>
<keyword evidence="6 15" id="KW-0349">Heme</keyword>
<keyword evidence="9 17" id="KW-0732">Signal</keyword>
<keyword evidence="11" id="KW-0472">Membrane</keyword>
<keyword evidence="10 15" id="KW-0408">Iron</keyword>
<evidence type="ECO:0000256" key="9">
    <source>
        <dbReference type="ARBA" id="ARBA00022729"/>
    </source>
</evidence>
<sequence length="202" mass="19686">MHFSRASLALLAAGLASAQIPDLPSCSLNCFVSALSNDGCSSLTDYACHCQKPQLVSDVTPCVQSACNIADQSSVSSAVVSECSAAGHPISVPSVGTASTTTSETTTTTESSTQTVTSTTTGTSTASSTGASSTTPSSSSPSSSQHRSSSASSTTTSTSTETSTSNTSSSASATTTLSNNAGSNKGNVAGVAAVAAAALYVL</sequence>
<keyword evidence="5" id="KW-0964">Secreted</keyword>
<comment type="caution">
    <text evidence="19">The sequence shown here is derived from an EMBL/GenBank/DDBJ whole genome shotgun (WGS) entry which is preliminary data.</text>
</comment>
<dbReference type="PROSITE" id="PS52012">
    <property type="entry name" value="CFEM"/>
    <property type="match status" value="1"/>
</dbReference>
<accession>A0A8H6PSJ8</accession>
<evidence type="ECO:0000256" key="7">
    <source>
        <dbReference type="ARBA" id="ARBA00022622"/>
    </source>
</evidence>
<dbReference type="GO" id="GO:0005576">
    <property type="term" value="C:extracellular region"/>
    <property type="evidence" value="ECO:0007669"/>
    <property type="project" value="UniProtKB-SubCell"/>
</dbReference>
<gene>
    <name evidence="19" type="ORF">CNMCM6106_007371</name>
</gene>
<evidence type="ECO:0000256" key="6">
    <source>
        <dbReference type="ARBA" id="ARBA00022617"/>
    </source>
</evidence>
<feature type="domain" description="CFEM" evidence="18">
    <location>
        <begin position="1"/>
        <end position="108"/>
    </location>
</feature>
<feature type="binding site" description="axial binding residue" evidence="15">
    <location>
        <position position="45"/>
    </location>
    <ligand>
        <name>heme</name>
        <dbReference type="ChEBI" id="CHEBI:30413"/>
    </ligand>
    <ligandPart>
        <name>Fe</name>
        <dbReference type="ChEBI" id="CHEBI:18248"/>
    </ligandPart>
</feature>
<dbReference type="InterPro" id="IPR008427">
    <property type="entry name" value="Extracellular_membr_CFEM_dom"/>
</dbReference>
<evidence type="ECO:0000313" key="20">
    <source>
        <dbReference type="Proteomes" id="UP000662466"/>
    </source>
</evidence>
<proteinExistence type="inferred from homology"/>
<evidence type="ECO:0000313" key="19">
    <source>
        <dbReference type="EMBL" id="KAF7159956.1"/>
    </source>
</evidence>
<dbReference type="GO" id="GO:0005886">
    <property type="term" value="C:plasma membrane"/>
    <property type="evidence" value="ECO:0007669"/>
    <property type="project" value="UniProtKB-SubCell"/>
</dbReference>
<evidence type="ECO:0000256" key="11">
    <source>
        <dbReference type="ARBA" id="ARBA00023136"/>
    </source>
</evidence>
<evidence type="ECO:0000256" key="3">
    <source>
        <dbReference type="ARBA" id="ARBA00010031"/>
    </source>
</evidence>
<feature type="disulfide bond" evidence="15">
    <location>
        <begin position="50"/>
        <end position="83"/>
    </location>
</feature>
<evidence type="ECO:0000256" key="16">
    <source>
        <dbReference type="SAM" id="MobiDB-lite"/>
    </source>
</evidence>
<dbReference type="Pfam" id="PF05730">
    <property type="entry name" value="CFEM"/>
    <property type="match status" value="1"/>
</dbReference>
<dbReference type="Proteomes" id="UP000662466">
    <property type="component" value="Unassembled WGS sequence"/>
</dbReference>
<dbReference type="SMART" id="SM00747">
    <property type="entry name" value="CFEM"/>
    <property type="match status" value="1"/>
</dbReference>
<dbReference type="AlphaFoldDB" id="A0A8H6PSJ8"/>
<evidence type="ECO:0000256" key="2">
    <source>
        <dbReference type="ARBA" id="ARBA00004613"/>
    </source>
</evidence>
<evidence type="ECO:0000256" key="4">
    <source>
        <dbReference type="ARBA" id="ARBA00022475"/>
    </source>
</evidence>
<evidence type="ECO:0000256" key="1">
    <source>
        <dbReference type="ARBA" id="ARBA00004609"/>
    </source>
</evidence>
<evidence type="ECO:0000256" key="17">
    <source>
        <dbReference type="SAM" id="SignalP"/>
    </source>
</evidence>
<comment type="caution">
    <text evidence="15">Lacks conserved residue(s) required for the propagation of feature annotation.</text>
</comment>
<dbReference type="GO" id="GO:0046872">
    <property type="term" value="F:metal ion binding"/>
    <property type="evidence" value="ECO:0007669"/>
    <property type="project" value="UniProtKB-UniRule"/>
</dbReference>
<keyword evidence="4" id="KW-1003">Cell membrane</keyword>
<keyword evidence="8 15" id="KW-0479">Metal-binding</keyword>
<organism evidence="19 20">
    <name type="scientific">Aspergillus hiratsukae</name>
    <dbReference type="NCBI Taxonomy" id="1194566"/>
    <lineage>
        <taxon>Eukaryota</taxon>
        <taxon>Fungi</taxon>
        <taxon>Dikarya</taxon>
        <taxon>Ascomycota</taxon>
        <taxon>Pezizomycotina</taxon>
        <taxon>Eurotiomycetes</taxon>
        <taxon>Eurotiomycetidae</taxon>
        <taxon>Eurotiales</taxon>
        <taxon>Aspergillaceae</taxon>
        <taxon>Aspergillus</taxon>
        <taxon>Aspergillus subgen. Fumigati</taxon>
    </lineage>
</organism>
<dbReference type="EMBL" id="JACBAF010002268">
    <property type="protein sequence ID" value="KAF7159956.1"/>
    <property type="molecule type" value="Genomic_DNA"/>
</dbReference>
<keyword evidence="7" id="KW-0336">GPI-anchor</keyword>
<name>A0A8H6PSJ8_9EURO</name>
<evidence type="ECO:0000256" key="13">
    <source>
        <dbReference type="ARBA" id="ARBA00023180"/>
    </source>
</evidence>
<evidence type="ECO:0000256" key="12">
    <source>
        <dbReference type="ARBA" id="ARBA00023157"/>
    </source>
</evidence>
<feature type="chain" id="PRO_5034228257" description="CFEM domain-containing protein" evidence="17">
    <location>
        <begin position="19"/>
        <end position="202"/>
    </location>
</feature>
<dbReference type="PANTHER" id="PTHR37928:SF2">
    <property type="entry name" value="GPI ANCHORED CFEM DOMAIN PROTEIN (AFU_ORTHOLOGUE AFUA_6G10580)"/>
    <property type="match status" value="1"/>
</dbReference>
<keyword evidence="14" id="KW-0449">Lipoprotein</keyword>
<dbReference type="PANTHER" id="PTHR37928">
    <property type="entry name" value="CFEM DOMAIN PROTEIN (AFU_ORTHOLOGUE AFUA_6G14090)"/>
    <property type="match status" value="1"/>
</dbReference>
<evidence type="ECO:0000256" key="14">
    <source>
        <dbReference type="ARBA" id="ARBA00023288"/>
    </source>
</evidence>
<feature type="signal peptide" evidence="17">
    <location>
        <begin position="1"/>
        <end position="18"/>
    </location>
</feature>
<evidence type="ECO:0000256" key="5">
    <source>
        <dbReference type="ARBA" id="ARBA00022525"/>
    </source>
</evidence>
<evidence type="ECO:0000259" key="18">
    <source>
        <dbReference type="PROSITE" id="PS52012"/>
    </source>
</evidence>
<comment type="similarity">
    <text evidence="3">Belongs to the RBT5 family.</text>
</comment>
<evidence type="ECO:0000256" key="8">
    <source>
        <dbReference type="ARBA" id="ARBA00022723"/>
    </source>
</evidence>